<evidence type="ECO:0000313" key="3">
    <source>
        <dbReference type="Proteomes" id="UP000298663"/>
    </source>
</evidence>
<protein>
    <recommendedName>
        <fullName evidence="4">BED-type domain-containing protein</fullName>
    </recommendedName>
</protein>
<dbReference type="EMBL" id="AZBU02000007">
    <property type="protein sequence ID" value="TKR69255.1"/>
    <property type="molecule type" value="Genomic_DNA"/>
</dbReference>
<keyword evidence="3" id="KW-1185">Reference proteome</keyword>
<accession>A0A4V5ZZW4</accession>
<dbReference type="Proteomes" id="UP000298663">
    <property type="component" value="Unassembled WGS sequence"/>
</dbReference>
<evidence type="ECO:0008006" key="4">
    <source>
        <dbReference type="Google" id="ProtNLM"/>
    </source>
</evidence>
<reference evidence="2 3" key="1">
    <citation type="journal article" date="2015" name="Genome Biol.">
        <title>Comparative genomics of Steinernema reveals deeply conserved gene regulatory networks.</title>
        <authorList>
            <person name="Dillman A.R."/>
            <person name="Macchietto M."/>
            <person name="Porter C.F."/>
            <person name="Rogers A."/>
            <person name="Williams B."/>
            <person name="Antoshechkin I."/>
            <person name="Lee M.M."/>
            <person name="Goodwin Z."/>
            <person name="Lu X."/>
            <person name="Lewis E.E."/>
            <person name="Goodrich-Blair H."/>
            <person name="Stock S.P."/>
            <person name="Adams B.J."/>
            <person name="Sternberg P.W."/>
            <person name="Mortazavi A."/>
        </authorList>
    </citation>
    <scope>NUCLEOTIDE SEQUENCE [LARGE SCALE GENOMIC DNA]</scope>
    <source>
        <strain evidence="2 3">ALL</strain>
    </source>
</reference>
<evidence type="ECO:0000313" key="2">
    <source>
        <dbReference type="EMBL" id="TKR69255.1"/>
    </source>
</evidence>
<feature type="region of interest" description="Disordered" evidence="1">
    <location>
        <begin position="76"/>
        <end position="95"/>
    </location>
</feature>
<organism evidence="2 3">
    <name type="scientific">Steinernema carpocapsae</name>
    <name type="common">Entomopathogenic nematode</name>
    <dbReference type="NCBI Taxonomy" id="34508"/>
    <lineage>
        <taxon>Eukaryota</taxon>
        <taxon>Metazoa</taxon>
        <taxon>Ecdysozoa</taxon>
        <taxon>Nematoda</taxon>
        <taxon>Chromadorea</taxon>
        <taxon>Rhabditida</taxon>
        <taxon>Tylenchina</taxon>
        <taxon>Panagrolaimomorpha</taxon>
        <taxon>Strongyloidoidea</taxon>
        <taxon>Steinernematidae</taxon>
        <taxon>Steinernema</taxon>
    </lineage>
</organism>
<evidence type="ECO:0000256" key="1">
    <source>
        <dbReference type="SAM" id="MobiDB-lite"/>
    </source>
</evidence>
<feature type="region of interest" description="Disordered" evidence="1">
    <location>
        <begin position="23"/>
        <end position="70"/>
    </location>
</feature>
<sequence length="95" mass="10722">MAPRSSVYDHFKEINGFYKCKRCGSRQKKPTDGSTGTLRKHAKIHGNIESKQDAERNDDEPPKKLSKLDFADDSCSRNEKILRSDPPPLVCTSLT</sequence>
<reference evidence="2 3" key="2">
    <citation type="journal article" date="2019" name="G3 (Bethesda)">
        <title>Hybrid Assembly of the Genome of the Entomopathogenic Nematode Steinernema carpocapsae Identifies the X-Chromosome.</title>
        <authorList>
            <person name="Serra L."/>
            <person name="Macchietto M."/>
            <person name="Macias-Munoz A."/>
            <person name="McGill C.J."/>
            <person name="Rodriguez I.M."/>
            <person name="Rodriguez B."/>
            <person name="Murad R."/>
            <person name="Mortazavi A."/>
        </authorList>
    </citation>
    <scope>NUCLEOTIDE SEQUENCE [LARGE SCALE GENOMIC DNA]</scope>
    <source>
        <strain evidence="2 3">ALL</strain>
    </source>
</reference>
<dbReference type="AlphaFoldDB" id="A0A4V5ZZW4"/>
<gene>
    <name evidence="2" type="ORF">L596_021436</name>
</gene>
<proteinExistence type="predicted"/>
<comment type="caution">
    <text evidence="2">The sequence shown here is derived from an EMBL/GenBank/DDBJ whole genome shotgun (WGS) entry which is preliminary data.</text>
</comment>
<name>A0A4V5ZZW4_STECR</name>
<feature type="compositionally biased region" description="Basic and acidic residues" evidence="1">
    <location>
        <begin position="46"/>
        <end position="70"/>
    </location>
</feature>